<evidence type="ECO:0000256" key="7">
    <source>
        <dbReference type="ARBA" id="ARBA00022989"/>
    </source>
</evidence>
<feature type="transmembrane region" description="Helical" evidence="9">
    <location>
        <begin position="232"/>
        <end position="259"/>
    </location>
</feature>
<evidence type="ECO:0000256" key="4">
    <source>
        <dbReference type="ARBA" id="ARBA00022475"/>
    </source>
</evidence>
<sequence length="323" mass="34979">MAETQPAPIERRSLRAKPFSKADRAFFKSATWAANSSIVLVSLIFIFLMWRSWPAFESQGVDYIFGSTWDNNPENLVMQIGPMLWGSILVSTIGVVLAVPMAISLAYFIVFMANDRFGKIATVMVDLLAALPSVVLGLWGLLIFSPVAAGWAEMIYQGLGFIPIFDNSSGNFLRSPFIAGWVVAVMIVPIIASVTREIFSQLDRDLISASLALGAGRWSTFRRVILPTSGGGIVGGVLLGLGRALGETVAIFFVLNLVFEVNWFNILEDQGGSVASMILAKFGEAGQDEVAGLMAAGVVLFVVTLFVNMIASFIVAKAQPWRK</sequence>
<keyword evidence="7 9" id="KW-1133">Transmembrane helix</keyword>
<feature type="transmembrane region" description="Helical" evidence="9">
    <location>
        <begin position="25"/>
        <end position="50"/>
    </location>
</feature>
<dbReference type="PROSITE" id="PS50928">
    <property type="entry name" value="ABC_TM1"/>
    <property type="match status" value="1"/>
</dbReference>
<dbReference type="SUPFAM" id="SSF161098">
    <property type="entry name" value="MetI-like"/>
    <property type="match status" value="1"/>
</dbReference>
<dbReference type="GO" id="GO:0005886">
    <property type="term" value="C:plasma membrane"/>
    <property type="evidence" value="ECO:0007669"/>
    <property type="project" value="UniProtKB-SubCell"/>
</dbReference>
<dbReference type="GO" id="GO:0006817">
    <property type="term" value="P:phosphate ion transport"/>
    <property type="evidence" value="ECO:0007669"/>
    <property type="project" value="UniProtKB-KW"/>
</dbReference>
<keyword evidence="4" id="KW-1003">Cell membrane</keyword>
<dbReference type="Pfam" id="PF00528">
    <property type="entry name" value="BPD_transp_1"/>
    <property type="match status" value="1"/>
</dbReference>
<dbReference type="InterPro" id="IPR051124">
    <property type="entry name" value="Phosphate_Transport_Permease"/>
</dbReference>
<evidence type="ECO:0000256" key="9">
    <source>
        <dbReference type="SAM" id="Phobius"/>
    </source>
</evidence>
<feature type="transmembrane region" description="Helical" evidence="9">
    <location>
        <begin position="123"/>
        <end position="152"/>
    </location>
</feature>
<comment type="similarity">
    <text evidence="2">Belongs to the binding-protein-dependent transport system permease family. CysTW subfamily.</text>
</comment>
<feature type="domain" description="ABC transmembrane type-1" evidence="10">
    <location>
        <begin position="84"/>
        <end position="311"/>
    </location>
</feature>
<reference evidence="11" key="1">
    <citation type="submission" date="2020-05" db="EMBL/GenBank/DDBJ databases">
        <authorList>
            <person name="Chiriac C."/>
            <person name="Salcher M."/>
            <person name="Ghai R."/>
            <person name="Kavagutti S V."/>
        </authorList>
    </citation>
    <scope>NUCLEOTIDE SEQUENCE</scope>
</reference>
<evidence type="ECO:0000256" key="5">
    <source>
        <dbReference type="ARBA" id="ARBA00022592"/>
    </source>
</evidence>
<dbReference type="InterPro" id="IPR011864">
    <property type="entry name" value="Phosphate_PstC"/>
</dbReference>
<evidence type="ECO:0000256" key="2">
    <source>
        <dbReference type="ARBA" id="ARBA00007069"/>
    </source>
</evidence>
<protein>
    <submittedName>
        <fullName evidence="11">Unannotated protein</fullName>
    </submittedName>
</protein>
<evidence type="ECO:0000256" key="8">
    <source>
        <dbReference type="ARBA" id="ARBA00023136"/>
    </source>
</evidence>
<evidence type="ECO:0000256" key="3">
    <source>
        <dbReference type="ARBA" id="ARBA00022448"/>
    </source>
</evidence>
<evidence type="ECO:0000256" key="6">
    <source>
        <dbReference type="ARBA" id="ARBA00022692"/>
    </source>
</evidence>
<dbReference type="AlphaFoldDB" id="A0A6J6N349"/>
<dbReference type="PANTHER" id="PTHR30425:SF1">
    <property type="entry name" value="PHOSPHATE TRANSPORT SYSTEM PERMEASE PROTEIN PSTC"/>
    <property type="match status" value="1"/>
</dbReference>
<accession>A0A6J6N349</accession>
<dbReference type="GO" id="GO:0005315">
    <property type="term" value="F:phosphate transmembrane transporter activity"/>
    <property type="evidence" value="ECO:0007669"/>
    <property type="project" value="InterPro"/>
</dbReference>
<dbReference type="NCBIfam" id="TIGR02138">
    <property type="entry name" value="phosphate_pstC"/>
    <property type="match status" value="1"/>
</dbReference>
<keyword evidence="6 9" id="KW-0812">Transmembrane</keyword>
<dbReference type="InterPro" id="IPR035906">
    <property type="entry name" value="MetI-like_sf"/>
</dbReference>
<dbReference type="PANTHER" id="PTHR30425">
    <property type="entry name" value="PHOSPHATE TRANSPORT SYSTEM PERMEASE PROTEIN PST"/>
    <property type="match status" value="1"/>
</dbReference>
<feature type="transmembrane region" description="Helical" evidence="9">
    <location>
        <begin position="83"/>
        <end position="111"/>
    </location>
</feature>
<comment type="subcellular location">
    <subcellularLocation>
        <location evidence="1">Cell membrane</location>
        <topology evidence="1">Multi-pass membrane protein</topology>
    </subcellularLocation>
</comment>
<gene>
    <name evidence="11" type="ORF">UFOPK2370_00288</name>
</gene>
<organism evidence="11">
    <name type="scientific">freshwater metagenome</name>
    <dbReference type="NCBI Taxonomy" id="449393"/>
    <lineage>
        <taxon>unclassified sequences</taxon>
        <taxon>metagenomes</taxon>
        <taxon>ecological metagenomes</taxon>
    </lineage>
</organism>
<evidence type="ECO:0000259" key="10">
    <source>
        <dbReference type="PROSITE" id="PS50928"/>
    </source>
</evidence>
<dbReference type="InterPro" id="IPR000515">
    <property type="entry name" value="MetI-like"/>
</dbReference>
<evidence type="ECO:0000313" key="11">
    <source>
        <dbReference type="EMBL" id="CAB4681061.1"/>
    </source>
</evidence>
<proteinExistence type="inferred from homology"/>
<dbReference type="CDD" id="cd06261">
    <property type="entry name" value="TM_PBP2"/>
    <property type="match status" value="1"/>
</dbReference>
<evidence type="ECO:0000256" key="1">
    <source>
        <dbReference type="ARBA" id="ARBA00004651"/>
    </source>
</evidence>
<keyword evidence="5" id="KW-0592">Phosphate transport</keyword>
<feature type="transmembrane region" description="Helical" evidence="9">
    <location>
        <begin position="290"/>
        <end position="316"/>
    </location>
</feature>
<keyword evidence="3" id="KW-0813">Transport</keyword>
<keyword evidence="8 9" id="KW-0472">Membrane</keyword>
<feature type="transmembrane region" description="Helical" evidence="9">
    <location>
        <begin position="172"/>
        <end position="194"/>
    </location>
</feature>
<dbReference type="EMBL" id="CAEZXK010000004">
    <property type="protein sequence ID" value="CAB4681061.1"/>
    <property type="molecule type" value="Genomic_DNA"/>
</dbReference>
<name>A0A6J6N349_9ZZZZ</name>
<dbReference type="Gene3D" id="1.10.3720.10">
    <property type="entry name" value="MetI-like"/>
    <property type="match status" value="1"/>
</dbReference>